<dbReference type="EMBL" id="FQUT01000004">
    <property type="protein sequence ID" value="SHF50446.1"/>
    <property type="molecule type" value="Genomic_DNA"/>
</dbReference>
<dbReference type="Gene3D" id="3.40.50.2300">
    <property type="match status" value="1"/>
</dbReference>
<comment type="caution">
    <text evidence="1">Lacks conserved residue(s) required for the propagation of feature annotation.</text>
</comment>
<keyword evidence="4" id="KW-1185">Reference proteome</keyword>
<evidence type="ECO:0000313" key="4">
    <source>
        <dbReference type="Proteomes" id="UP000184518"/>
    </source>
</evidence>
<accession>A0A1M5C714</accession>
<dbReference type="OrthoDB" id="9789181at2"/>
<sequence>MLPDGSGLDICNQIKSNPEITAPVIIMSATAKIDQMKNHCYPDDFIAKPFDLMKLVERINDLTTSNSLQE</sequence>
<reference evidence="4" key="1">
    <citation type="submission" date="2016-11" db="EMBL/GenBank/DDBJ databases">
        <authorList>
            <person name="Varghese N."/>
            <person name="Submissions S."/>
        </authorList>
    </citation>
    <scope>NUCLEOTIDE SEQUENCE [LARGE SCALE GENOMIC DNA]</scope>
    <source>
        <strain evidence="4">DSM 27619</strain>
    </source>
</reference>
<proteinExistence type="predicted"/>
<evidence type="ECO:0000259" key="2">
    <source>
        <dbReference type="PROSITE" id="PS50110"/>
    </source>
</evidence>
<dbReference type="RefSeq" id="WP_083531660.1">
    <property type="nucleotide sequence ID" value="NZ_FQUT01000004.1"/>
</dbReference>
<dbReference type="Pfam" id="PF00072">
    <property type="entry name" value="Response_reg"/>
    <property type="match status" value="1"/>
</dbReference>
<evidence type="ECO:0000256" key="1">
    <source>
        <dbReference type="PROSITE-ProRule" id="PRU00169"/>
    </source>
</evidence>
<dbReference type="InterPro" id="IPR001789">
    <property type="entry name" value="Sig_transdc_resp-reg_receiver"/>
</dbReference>
<feature type="domain" description="Response regulatory" evidence="2">
    <location>
        <begin position="1"/>
        <end position="63"/>
    </location>
</feature>
<gene>
    <name evidence="3" type="ORF">SAMN05443633_104426</name>
</gene>
<dbReference type="STRING" id="1416778.SAMN05443633_104426"/>
<dbReference type="InterPro" id="IPR011006">
    <property type="entry name" value="CheY-like_superfamily"/>
</dbReference>
<name>A0A1M5C714_9FLAO</name>
<dbReference type="SUPFAM" id="SSF52172">
    <property type="entry name" value="CheY-like"/>
    <property type="match status" value="1"/>
</dbReference>
<dbReference type="AlphaFoldDB" id="A0A1M5C714"/>
<organism evidence="3 4">
    <name type="scientific">Chryseobacterium arachidis</name>
    <dbReference type="NCBI Taxonomy" id="1416778"/>
    <lineage>
        <taxon>Bacteria</taxon>
        <taxon>Pseudomonadati</taxon>
        <taxon>Bacteroidota</taxon>
        <taxon>Flavobacteriia</taxon>
        <taxon>Flavobacteriales</taxon>
        <taxon>Weeksellaceae</taxon>
        <taxon>Chryseobacterium group</taxon>
        <taxon>Chryseobacterium</taxon>
    </lineage>
</organism>
<evidence type="ECO:0000313" key="3">
    <source>
        <dbReference type="EMBL" id="SHF50446.1"/>
    </source>
</evidence>
<protein>
    <submittedName>
        <fullName evidence="3">Response regulator receiver domain-containing protein</fullName>
    </submittedName>
</protein>
<dbReference type="Proteomes" id="UP000184518">
    <property type="component" value="Unassembled WGS sequence"/>
</dbReference>
<dbReference type="GO" id="GO:0000160">
    <property type="term" value="P:phosphorelay signal transduction system"/>
    <property type="evidence" value="ECO:0007669"/>
    <property type="project" value="InterPro"/>
</dbReference>
<dbReference type="PROSITE" id="PS50110">
    <property type="entry name" value="RESPONSE_REGULATORY"/>
    <property type="match status" value="1"/>
</dbReference>